<comment type="caution">
    <text evidence="3">The sequence shown here is derived from an EMBL/GenBank/DDBJ whole genome shotgun (WGS) entry which is preliminary data.</text>
</comment>
<comment type="similarity">
    <text evidence="1">Belongs to the UPF0310 family.</text>
</comment>
<dbReference type="NCBIfam" id="NF002616">
    <property type="entry name" value="PRK02268.1-2"/>
    <property type="match status" value="1"/>
</dbReference>
<evidence type="ECO:0000313" key="3">
    <source>
        <dbReference type="EMBL" id="TBN57880.1"/>
    </source>
</evidence>
<dbReference type="AlphaFoldDB" id="A0A4Q9GZP5"/>
<feature type="domain" description="EVE" evidence="2">
    <location>
        <begin position="2"/>
        <end position="133"/>
    </location>
</feature>
<dbReference type="InterPro" id="IPR015947">
    <property type="entry name" value="PUA-like_sf"/>
</dbReference>
<evidence type="ECO:0000259" key="2">
    <source>
        <dbReference type="Pfam" id="PF01878"/>
    </source>
</evidence>
<organism evidence="3 4">
    <name type="scientific">Glaciihabitans arcticus</name>
    <dbReference type="NCBI Taxonomy" id="2668039"/>
    <lineage>
        <taxon>Bacteria</taxon>
        <taxon>Bacillati</taxon>
        <taxon>Actinomycetota</taxon>
        <taxon>Actinomycetes</taxon>
        <taxon>Micrococcales</taxon>
        <taxon>Microbacteriaceae</taxon>
        <taxon>Glaciihabitans</taxon>
    </lineage>
</organism>
<sequence>MRFWLGVVQRNHVEKGSALRIVQTNHGAKAGILRMQPGDGLVFYSPKTAHPEGAPLREFTAIGTIAEGDIWQATDGDFRPWRRAVDYDTAAHATPIAPLLDVLEFTRGNSNWGFQLRRGNLELSQHDFDVIAREMGSATVRE</sequence>
<gene>
    <name evidence="3" type="ORF">EYE40_11020</name>
</gene>
<dbReference type="RefSeq" id="WP_130981989.1">
    <property type="nucleotide sequence ID" value="NZ_SISG01000001.1"/>
</dbReference>
<dbReference type="EMBL" id="SISG01000001">
    <property type="protein sequence ID" value="TBN57880.1"/>
    <property type="molecule type" value="Genomic_DNA"/>
</dbReference>
<keyword evidence="4" id="KW-1185">Reference proteome</keyword>
<accession>A0A4Q9GZP5</accession>
<dbReference type="Proteomes" id="UP000294194">
    <property type="component" value="Unassembled WGS sequence"/>
</dbReference>
<evidence type="ECO:0000313" key="4">
    <source>
        <dbReference type="Proteomes" id="UP000294194"/>
    </source>
</evidence>
<reference evidence="4" key="1">
    <citation type="submission" date="2019-02" db="EMBL/GenBank/DDBJ databases">
        <title>Glaciihabitans arcticus sp. nov., a psychrotolerant bacterium isolated from polar soil.</title>
        <authorList>
            <person name="Dahal R.H."/>
        </authorList>
    </citation>
    <scope>NUCLEOTIDE SEQUENCE [LARGE SCALE GENOMIC DNA]</scope>
    <source>
        <strain evidence="4">RP-3-7</strain>
    </source>
</reference>
<dbReference type="InterPro" id="IPR002740">
    <property type="entry name" value="EVE_domain"/>
</dbReference>
<dbReference type="HAMAP" id="MF_00771">
    <property type="entry name" value="UPF0310"/>
    <property type="match status" value="1"/>
</dbReference>
<dbReference type="Pfam" id="PF01878">
    <property type="entry name" value="EVE"/>
    <property type="match status" value="1"/>
</dbReference>
<dbReference type="Gene3D" id="3.10.590.10">
    <property type="entry name" value="ph1033 like domains"/>
    <property type="match status" value="1"/>
</dbReference>
<dbReference type="SUPFAM" id="SSF88697">
    <property type="entry name" value="PUA domain-like"/>
    <property type="match status" value="1"/>
</dbReference>
<name>A0A4Q9GZP5_9MICO</name>
<evidence type="ECO:0000256" key="1">
    <source>
        <dbReference type="HAMAP-Rule" id="MF_00771"/>
    </source>
</evidence>
<protein>
    <recommendedName>
        <fullName evidence="1">UPF0310 protein EYE40_11020</fullName>
    </recommendedName>
</protein>
<dbReference type="InterPro" id="IPR022996">
    <property type="entry name" value="UPF0310"/>
</dbReference>
<proteinExistence type="inferred from homology"/>
<dbReference type="CDD" id="cd21132">
    <property type="entry name" value="EVE-like"/>
    <property type="match status" value="1"/>
</dbReference>